<dbReference type="Gene3D" id="1.10.10.60">
    <property type="entry name" value="Homeodomain-like"/>
    <property type="match status" value="1"/>
</dbReference>
<dbReference type="OrthoDB" id="9812134at2"/>
<name>A0A1M5A6F2_9FIRM</name>
<dbReference type="RefSeq" id="WP_073239415.1">
    <property type="nucleotide sequence ID" value="NZ_FQUY01000016.1"/>
</dbReference>
<evidence type="ECO:0000259" key="3">
    <source>
        <dbReference type="PROSITE" id="PS50977"/>
    </source>
</evidence>
<dbReference type="EMBL" id="FQUY01000016">
    <property type="protein sequence ID" value="SHF25412.1"/>
    <property type="molecule type" value="Genomic_DNA"/>
</dbReference>
<dbReference type="Pfam" id="PF00440">
    <property type="entry name" value="TetR_N"/>
    <property type="match status" value="1"/>
</dbReference>
<dbReference type="PANTHER" id="PTHR30328:SF54">
    <property type="entry name" value="HTH-TYPE TRANSCRIPTIONAL REPRESSOR SCO4008"/>
    <property type="match status" value="1"/>
</dbReference>
<dbReference type="InterPro" id="IPR009057">
    <property type="entry name" value="Homeodomain-like_sf"/>
</dbReference>
<keyword evidence="5" id="KW-1185">Reference proteome</keyword>
<dbReference type="GO" id="GO:0003677">
    <property type="term" value="F:DNA binding"/>
    <property type="evidence" value="ECO:0007669"/>
    <property type="project" value="UniProtKB-UniRule"/>
</dbReference>
<dbReference type="PRINTS" id="PR00455">
    <property type="entry name" value="HTHTETR"/>
</dbReference>
<sequence length="184" mass="21299">MRDKIIQAAMEQIKKFGFRKFTIDDIAADLGISKKTVYKYFDSKNQIISAVVDAHMEMEKARTIEAMQTEGGWIEKFKEVVFCDNHEKVPNWLLEELQRFFPEEWAKADAIGEFKCEHVKKLLATGKEKGDIRDDLHPAIIGLTLDKTIDALFDYKFLNQHGLTISQAMEQVKNIILYGILKRE</sequence>
<gene>
    <name evidence="4" type="ORF">SAMN02745133_02174</name>
</gene>
<feature type="DNA-binding region" description="H-T-H motif" evidence="2">
    <location>
        <begin position="22"/>
        <end position="41"/>
    </location>
</feature>
<reference evidence="5" key="1">
    <citation type="submission" date="2016-11" db="EMBL/GenBank/DDBJ databases">
        <authorList>
            <person name="Varghese N."/>
            <person name="Submissions S."/>
        </authorList>
    </citation>
    <scope>NUCLEOTIDE SEQUENCE [LARGE SCALE GENOMIC DNA]</scope>
    <source>
        <strain evidence="5">DSM 12395</strain>
    </source>
</reference>
<protein>
    <submittedName>
        <fullName evidence="4">Transcriptional regulator, TetR family</fullName>
    </submittedName>
</protein>
<dbReference type="AlphaFoldDB" id="A0A1M5A6F2"/>
<dbReference type="STRING" id="1121429.SAMN02745133_02174"/>
<evidence type="ECO:0000313" key="4">
    <source>
        <dbReference type="EMBL" id="SHF25412.1"/>
    </source>
</evidence>
<keyword evidence="1 2" id="KW-0238">DNA-binding</keyword>
<dbReference type="SUPFAM" id="SSF48498">
    <property type="entry name" value="Tetracyclin repressor-like, C-terminal domain"/>
    <property type="match status" value="1"/>
</dbReference>
<evidence type="ECO:0000313" key="5">
    <source>
        <dbReference type="Proteomes" id="UP000184148"/>
    </source>
</evidence>
<dbReference type="InterPro" id="IPR050109">
    <property type="entry name" value="HTH-type_TetR-like_transc_reg"/>
</dbReference>
<dbReference type="Gene3D" id="1.10.357.10">
    <property type="entry name" value="Tetracycline Repressor, domain 2"/>
    <property type="match status" value="1"/>
</dbReference>
<organism evidence="4 5">
    <name type="scientific">Desulforamulus putei DSM 12395</name>
    <dbReference type="NCBI Taxonomy" id="1121429"/>
    <lineage>
        <taxon>Bacteria</taxon>
        <taxon>Bacillati</taxon>
        <taxon>Bacillota</taxon>
        <taxon>Clostridia</taxon>
        <taxon>Eubacteriales</taxon>
        <taxon>Peptococcaceae</taxon>
        <taxon>Desulforamulus</taxon>
    </lineage>
</organism>
<dbReference type="InterPro" id="IPR036271">
    <property type="entry name" value="Tet_transcr_reg_TetR-rel_C_sf"/>
</dbReference>
<evidence type="ECO:0000256" key="1">
    <source>
        <dbReference type="ARBA" id="ARBA00023125"/>
    </source>
</evidence>
<dbReference type="Proteomes" id="UP000184148">
    <property type="component" value="Unassembled WGS sequence"/>
</dbReference>
<accession>A0A1M5A6F2</accession>
<dbReference type="GO" id="GO:0006355">
    <property type="term" value="P:regulation of DNA-templated transcription"/>
    <property type="evidence" value="ECO:0007669"/>
    <property type="project" value="UniProtKB-ARBA"/>
</dbReference>
<dbReference type="PROSITE" id="PS50977">
    <property type="entry name" value="HTH_TETR_2"/>
    <property type="match status" value="1"/>
</dbReference>
<dbReference type="InterPro" id="IPR001647">
    <property type="entry name" value="HTH_TetR"/>
</dbReference>
<evidence type="ECO:0000256" key="2">
    <source>
        <dbReference type="PROSITE-ProRule" id="PRU00335"/>
    </source>
</evidence>
<feature type="domain" description="HTH tetR-type" evidence="3">
    <location>
        <begin position="1"/>
        <end position="59"/>
    </location>
</feature>
<dbReference type="PANTHER" id="PTHR30328">
    <property type="entry name" value="TRANSCRIPTIONAL REPRESSOR"/>
    <property type="match status" value="1"/>
</dbReference>
<proteinExistence type="predicted"/>
<dbReference type="SUPFAM" id="SSF46689">
    <property type="entry name" value="Homeodomain-like"/>
    <property type="match status" value="1"/>
</dbReference>